<name>A0A2I6SBR0_9VIRU</name>
<feature type="compositionally biased region" description="Polar residues" evidence="1">
    <location>
        <begin position="24"/>
        <end position="35"/>
    </location>
</feature>
<protein>
    <submittedName>
        <fullName evidence="2">WSSV135</fullName>
    </submittedName>
</protein>
<feature type="region of interest" description="Disordered" evidence="1">
    <location>
        <begin position="24"/>
        <end position="76"/>
    </location>
</feature>
<feature type="compositionally biased region" description="Acidic residues" evidence="1">
    <location>
        <begin position="38"/>
        <end position="58"/>
    </location>
</feature>
<proteinExistence type="predicted"/>
<dbReference type="EMBL" id="MG702567">
    <property type="protein sequence ID" value="AUO14985.1"/>
    <property type="molecule type" value="Genomic_DNA"/>
</dbReference>
<dbReference type="Proteomes" id="UP000267352">
    <property type="component" value="Segment"/>
</dbReference>
<reference evidence="2" key="1">
    <citation type="submission" date="2017-12" db="EMBL/GenBank/DDBJ databases">
        <authorList>
            <person name="Katneni V.K."/>
            <person name="Shekhar M.S."/>
            <person name="Otta S.K."/>
            <person name="Karthic K."/>
            <person name="Jangam A.K."/>
            <person name="Gopikrishna G."/>
            <person name="Vijayan K.K."/>
        </authorList>
    </citation>
    <scope>NUCLEOTIDE SEQUENCE [LARGE SCALE GENOMIC DNA]</scope>
    <source>
        <strain evidence="2">IN_AP4RU</strain>
    </source>
</reference>
<reference evidence="2" key="2">
    <citation type="journal article" date="2018" name="Genome Announc.">
        <title>First Report of a Complete Genome Sequence of White spot syndrome virus from India.</title>
        <authorList>
            <person name="Vinaya Kumar K."/>
            <person name="Shekhar M.S."/>
            <person name="Otta S.K."/>
            <person name="Karthic K."/>
            <person name="Ashok Kumar J."/>
            <person name="Gopikrishna G."/>
            <person name="Vijayan K.K."/>
        </authorList>
    </citation>
    <scope>NUCLEOTIDE SEQUENCE</scope>
    <source>
        <strain evidence="2">IN_AP4RU</strain>
    </source>
</reference>
<accession>A0A2I6SBR0</accession>
<organism evidence="2">
    <name type="scientific">White spot syndrome virus</name>
    <dbReference type="NCBI Taxonomy" id="342409"/>
    <lineage>
        <taxon>Viruses</taxon>
        <taxon>Viruses incertae sedis</taxon>
        <taxon>Naldaviricetes</taxon>
        <taxon>Nimaviridae</taxon>
        <taxon>Whispovirus</taxon>
    </lineage>
</organism>
<sequence>MKNESADNANVLTIEKMYKKIGNSVKNTNNNSAHQMSDSEDDDDDDDDDCEGMDVCDEASERERSTKNLYTQSTLQSQQSLAITSLKCF</sequence>
<evidence type="ECO:0000313" key="2">
    <source>
        <dbReference type="EMBL" id="AUO14985.1"/>
    </source>
</evidence>
<evidence type="ECO:0000256" key="1">
    <source>
        <dbReference type="SAM" id="MobiDB-lite"/>
    </source>
</evidence>